<dbReference type="PROSITE" id="PS50883">
    <property type="entry name" value="EAL"/>
    <property type="match status" value="1"/>
</dbReference>
<dbReference type="SMART" id="SM00052">
    <property type="entry name" value="EAL"/>
    <property type="match status" value="1"/>
</dbReference>
<dbReference type="SUPFAM" id="SSF141868">
    <property type="entry name" value="EAL domain-like"/>
    <property type="match status" value="1"/>
</dbReference>
<keyword evidence="1" id="KW-1133">Transmembrane helix</keyword>
<name>B8KRF7_9GAMM</name>
<dbReference type="InterPro" id="IPR032244">
    <property type="entry name" value="LapD_MoxY_N"/>
</dbReference>
<dbReference type="Gene3D" id="3.30.70.270">
    <property type="match status" value="1"/>
</dbReference>
<keyword evidence="5" id="KW-0808">Transferase</keyword>
<dbReference type="SMART" id="SM00267">
    <property type="entry name" value="GGDEF"/>
    <property type="match status" value="1"/>
</dbReference>
<evidence type="ECO:0000259" key="2">
    <source>
        <dbReference type="PROSITE" id="PS50883"/>
    </source>
</evidence>
<gene>
    <name evidence="5" type="ORF">NOR51B_1541</name>
</gene>
<dbReference type="GO" id="GO:0007165">
    <property type="term" value="P:signal transduction"/>
    <property type="evidence" value="ECO:0007669"/>
    <property type="project" value="InterPro"/>
</dbReference>
<dbReference type="GO" id="GO:0016020">
    <property type="term" value="C:membrane"/>
    <property type="evidence" value="ECO:0007669"/>
    <property type="project" value="InterPro"/>
</dbReference>
<dbReference type="Pfam" id="PF16448">
    <property type="entry name" value="LapD_MoxY_N"/>
    <property type="match status" value="1"/>
</dbReference>
<protein>
    <submittedName>
        <fullName evidence="5">Ggdef:eal:histidine kinase, hamp region</fullName>
    </submittedName>
</protein>
<evidence type="ECO:0000256" key="1">
    <source>
        <dbReference type="SAM" id="Phobius"/>
    </source>
</evidence>
<keyword evidence="5" id="KW-0418">Kinase</keyword>
<dbReference type="InterPro" id="IPR029787">
    <property type="entry name" value="Nucleotide_cyclase"/>
</dbReference>
<feature type="domain" description="GGDEF" evidence="4">
    <location>
        <begin position="263"/>
        <end position="393"/>
    </location>
</feature>
<dbReference type="EMBL" id="DS999411">
    <property type="protein sequence ID" value="EED35595.1"/>
    <property type="molecule type" value="Genomic_DNA"/>
</dbReference>
<dbReference type="PROSITE" id="PS50887">
    <property type="entry name" value="GGDEF"/>
    <property type="match status" value="1"/>
</dbReference>
<keyword evidence="1" id="KW-0472">Membrane</keyword>
<dbReference type="Pfam" id="PF00563">
    <property type="entry name" value="EAL"/>
    <property type="match status" value="1"/>
</dbReference>
<dbReference type="GO" id="GO:0071111">
    <property type="term" value="F:cyclic-guanylate-specific phosphodiesterase activity"/>
    <property type="evidence" value="ECO:0007669"/>
    <property type="project" value="InterPro"/>
</dbReference>
<sequence length="639" mass="70707">MSLYKQLWIGLALLMIMVFGVTFVINGLSSSRYLEHQLSIKNADDATALALSLSQQDLDDVLLELQLAAKADQGSYELVEMRGPTNALIFSRTNSFPDQGVPEWLKSLFPIDSEVGSAKVSSGWSQLGTVYIKSHDDFAYGQLWTAAKRMSIAMILAVAIAGIAGTLILRLVLNPLKQVVEQAEAIGARRFFKIDEPATREFALVTRSMNELADRVKAMLTQEASRLEKTRENTEIDRLTGLVLRDPFLRRLRAMLESDDENGRGSVALTRINDLAKMNQVYGRKTLDTLLEQIGSDLRTLIRENRGWAAGRLNGSDFCLMAPTELDPKAAAEELYSVLAHAFESNSIDTVELPSACVEYAKDDTIAQVMTALDGALVSSEHQESMPIVLASRGSSSVIPLREQADLWQRELQYALENKTFRLQLFPVIDADSRLIHEEGMLRIELDDHSQRSAGEFMPWAHRLGRAHEVDRAVVQLALDHIATHLSPLCINLSASCLTDTSFAIWFEDLLLKRRSLGSYLSLDIGESSAYAHPEGFHRLTRRVREFGVKVGVEHMGYMLKDIGKLGELGVDYIKVDSLFVREIDHNTGNQALLRTFAYISQSLGVPCIGEGVSNAAEREKTFDCGATGATGPGVSLEP</sequence>
<evidence type="ECO:0000259" key="3">
    <source>
        <dbReference type="PROSITE" id="PS50885"/>
    </source>
</evidence>
<dbReference type="SUPFAM" id="SSF55073">
    <property type="entry name" value="Nucleotide cyclase"/>
    <property type="match status" value="1"/>
</dbReference>
<dbReference type="PANTHER" id="PTHR33121">
    <property type="entry name" value="CYCLIC DI-GMP PHOSPHODIESTERASE PDEF"/>
    <property type="match status" value="1"/>
</dbReference>
<feature type="domain" description="EAL" evidence="2">
    <location>
        <begin position="405"/>
        <end position="639"/>
    </location>
</feature>
<dbReference type="PROSITE" id="PS50885">
    <property type="entry name" value="HAMP"/>
    <property type="match status" value="1"/>
</dbReference>
<dbReference type="AlphaFoldDB" id="B8KRF7"/>
<dbReference type="InterPro" id="IPR000160">
    <property type="entry name" value="GGDEF_dom"/>
</dbReference>
<organism evidence="5 6">
    <name type="scientific">Luminiphilus syltensis NOR5-1B</name>
    <dbReference type="NCBI Taxonomy" id="565045"/>
    <lineage>
        <taxon>Bacteria</taxon>
        <taxon>Pseudomonadati</taxon>
        <taxon>Pseudomonadota</taxon>
        <taxon>Gammaproteobacteria</taxon>
        <taxon>Cellvibrionales</taxon>
        <taxon>Halieaceae</taxon>
        <taxon>Luminiphilus</taxon>
    </lineage>
</organism>
<evidence type="ECO:0000259" key="4">
    <source>
        <dbReference type="PROSITE" id="PS50887"/>
    </source>
</evidence>
<feature type="transmembrane region" description="Helical" evidence="1">
    <location>
        <begin position="152"/>
        <end position="173"/>
    </location>
</feature>
<dbReference type="GO" id="GO:0016301">
    <property type="term" value="F:kinase activity"/>
    <property type="evidence" value="ECO:0007669"/>
    <property type="project" value="UniProtKB-KW"/>
</dbReference>
<dbReference type="HOGENOM" id="CLU_000445_109_2_6"/>
<dbReference type="RefSeq" id="WP_009020341.1">
    <property type="nucleotide sequence ID" value="NZ_DS999411.1"/>
</dbReference>
<dbReference type="STRING" id="565045.NOR51B_1541"/>
<dbReference type="CDD" id="cd01948">
    <property type="entry name" value="EAL"/>
    <property type="match status" value="1"/>
</dbReference>
<feature type="transmembrane region" description="Helical" evidence="1">
    <location>
        <begin position="6"/>
        <end position="28"/>
    </location>
</feature>
<dbReference type="InterPro" id="IPR043128">
    <property type="entry name" value="Rev_trsase/Diguanyl_cyclase"/>
</dbReference>
<dbReference type="InterPro" id="IPR003660">
    <property type="entry name" value="HAMP_dom"/>
</dbReference>
<dbReference type="InterPro" id="IPR042461">
    <property type="entry name" value="LapD_MoxY_peri_C"/>
</dbReference>
<dbReference type="Proteomes" id="UP000004699">
    <property type="component" value="Unassembled WGS sequence"/>
</dbReference>
<dbReference type="OrthoDB" id="5894408at2"/>
<proteinExistence type="predicted"/>
<dbReference type="Gene3D" id="3.20.20.450">
    <property type="entry name" value="EAL domain"/>
    <property type="match status" value="1"/>
</dbReference>
<keyword evidence="1" id="KW-0812">Transmembrane</keyword>
<accession>B8KRF7</accession>
<dbReference type="Pfam" id="PF00990">
    <property type="entry name" value="GGDEF"/>
    <property type="match status" value="1"/>
</dbReference>
<dbReference type="InterPro" id="IPR035919">
    <property type="entry name" value="EAL_sf"/>
</dbReference>
<feature type="domain" description="HAMP" evidence="3">
    <location>
        <begin position="170"/>
        <end position="221"/>
    </location>
</feature>
<dbReference type="InterPro" id="IPR001633">
    <property type="entry name" value="EAL_dom"/>
</dbReference>
<dbReference type="Gene3D" id="3.30.110.200">
    <property type="match status" value="1"/>
</dbReference>
<dbReference type="Gene3D" id="6.20.270.20">
    <property type="entry name" value="LapD/MoxY periplasmic domain"/>
    <property type="match status" value="1"/>
</dbReference>
<dbReference type="PANTHER" id="PTHR33121:SF23">
    <property type="entry name" value="CYCLIC DI-GMP PHOSPHODIESTERASE PDEB"/>
    <property type="match status" value="1"/>
</dbReference>
<reference evidence="6" key="1">
    <citation type="journal article" date="2013" name="BMC Microbiol.">
        <title>Taxonomy and evolution of bacteriochlorophyll a-containing members of the OM60/NOR5 clade of marine gammaproteobacteria: description of Luminiphilus syltensis gen. nov., sp. nov., reclassification of Haliea rubra as Pseudohaliea rubra gen. nov., comb. nov., and emendation of Chromatocurvus halotolerans.</title>
        <authorList>
            <person name="Spring S."/>
            <person name="Riedel T."/>
            <person name="Sproer C."/>
            <person name="Yan S."/>
            <person name="Harder J."/>
            <person name="Fuchs B.M."/>
        </authorList>
    </citation>
    <scope>NUCLEOTIDE SEQUENCE [LARGE SCALE GENOMIC DNA]</scope>
    <source>
        <strain evidence="6">NOR51-B</strain>
    </source>
</reference>
<evidence type="ECO:0000313" key="6">
    <source>
        <dbReference type="Proteomes" id="UP000004699"/>
    </source>
</evidence>
<keyword evidence="6" id="KW-1185">Reference proteome</keyword>
<dbReference type="InterPro" id="IPR050706">
    <property type="entry name" value="Cyclic-di-GMP_PDE-like"/>
</dbReference>
<evidence type="ECO:0000313" key="5">
    <source>
        <dbReference type="EMBL" id="EED35595.1"/>
    </source>
</evidence>
<dbReference type="eggNOG" id="COG5001">
    <property type="taxonomic scope" value="Bacteria"/>
</dbReference>